<feature type="transmembrane region" description="Helical" evidence="2">
    <location>
        <begin position="60"/>
        <end position="77"/>
    </location>
</feature>
<name>A0A7K0C104_9ACTN</name>
<keyword evidence="4" id="KW-1185">Reference proteome</keyword>
<dbReference type="EMBL" id="WEGH01000003">
    <property type="protein sequence ID" value="MQY07036.1"/>
    <property type="molecule type" value="Genomic_DNA"/>
</dbReference>
<evidence type="ECO:0000313" key="4">
    <source>
        <dbReference type="Proteomes" id="UP000487268"/>
    </source>
</evidence>
<dbReference type="Gene3D" id="3.30.70.1230">
    <property type="entry name" value="Nucleotide cyclase"/>
    <property type="match status" value="1"/>
</dbReference>
<keyword evidence="2" id="KW-0812">Transmembrane</keyword>
<protein>
    <recommendedName>
        <fullName evidence="5">Guanylate cyclase domain-containing protein</fullName>
    </recommendedName>
</protein>
<evidence type="ECO:0008006" key="5">
    <source>
        <dbReference type="Google" id="ProtNLM"/>
    </source>
</evidence>
<dbReference type="AlphaFoldDB" id="A0A7K0C104"/>
<dbReference type="OrthoDB" id="3482507at2"/>
<dbReference type="SUPFAM" id="SSF55073">
    <property type="entry name" value="Nucleotide cyclase"/>
    <property type="match status" value="1"/>
</dbReference>
<keyword evidence="2" id="KW-1133">Transmembrane helix</keyword>
<dbReference type="Proteomes" id="UP000487268">
    <property type="component" value="Unassembled WGS sequence"/>
</dbReference>
<feature type="compositionally biased region" description="Pro residues" evidence="1">
    <location>
        <begin position="16"/>
        <end position="26"/>
    </location>
</feature>
<accession>A0A7K0C104</accession>
<dbReference type="RefSeq" id="WP_153536629.1">
    <property type="nucleotide sequence ID" value="NZ_WEGH01000003.1"/>
</dbReference>
<proteinExistence type="predicted"/>
<comment type="caution">
    <text evidence="3">The sequence shown here is derived from an EMBL/GenBank/DDBJ whole genome shotgun (WGS) entry which is preliminary data.</text>
</comment>
<evidence type="ECO:0000313" key="3">
    <source>
        <dbReference type="EMBL" id="MQY07036.1"/>
    </source>
</evidence>
<feature type="compositionally biased region" description="Basic and acidic residues" evidence="1">
    <location>
        <begin position="1"/>
        <end position="10"/>
    </location>
</feature>
<evidence type="ECO:0000256" key="2">
    <source>
        <dbReference type="SAM" id="Phobius"/>
    </source>
</evidence>
<organism evidence="3 4">
    <name type="scientific">Actinomadura macrotermitis</name>
    <dbReference type="NCBI Taxonomy" id="2585200"/>
    <lineage>
        <taxon>Bacteria</taxon>
        <taxon>Bacillati</taxon>
        <taxon>Actinomycetota</taxon>
        <taxon>Actinomycetes</taxon>
        <taxon>Streptosporangiales</taxon>
        <taxon>Thermomonosporaceae</taxon>
        <taxon>Actinomadura</taxon>
    </lineage>
</organism>
<feature type="region of interest" description="Disordered" evidence="1">
    <location>
        <begin position="1"/>
        <end position="28"/>
    </location>
</feature>
<reference evidence="3 4" key="1">
    <citation type="submission" date="2019-10" db="EMBL/GenBank/DDBJ databases">
        <title>Actinomadura rubteroloni sp. nov. and Actinomadura macrotermitis sp. nov., isolated from the gut of fungus growing-termite Macrotermes natalensis.</title>
        <authorList>
            <person name="Benndorf R."/>
            <person name="Martin K."/>
            <person name="Kuefner M."/>
            <person name="De Beer W."/>
            <person name="Kaster A.-K."/>
            <person name="Vollmers J."/>
            <person name="Poulsen M."/>
            <person name="Beemelmanns C."/>
        </authorList>
    </citation>
    <scope>NUCLEOTIDE SEQUENCE [LARGE SCALE GENOMIC DNA]</scope>
    <source>
        <strain evidence="3 4">RB68</strain>
    </source>
</reference>
<dbReference type="InterPro" id="IPR029787">
    <property type="entry name" value="Nucleotide_cyclase"/>
</dbReference>
<evidence type="ECO:0000256" key="1">
    <source>
        <dbReference type="SAM" id="MobiDB-lite"/>
    </source>
</evidence>
<keyword evidence="2" id="KW-0472">Membrane</keyword>
<sequence>MTIELREPGGRLDVPPSGPVPLPEAPRLPGAPRRRPFWPLLVLAGTLTAAGVLLGLAGAFVLTVLFVIAMPVVVFTLNQMRLTSRGCELATSVTQVQALKESDAAAFARPLVLLRQQQQRPAAEPWTGRNCSILYTDIAAFGARARDDRDREELRAAMYEVIRTACRESGLDWAACYHEDRGDGALVVVPPGIPTRAVVDPFLARLAAGLARHNRRAGTGTRMQLRAALDVGPVLRDAEGVSGESIIQTARLLEAPVLKERLAETGADLGFIASAFVYDTVLRHRPGDLDPGDFQSVQVAVKEARLTGWMRLS</sequence>
<gene>
    <name evidence="3" type="ORF">ACRB68_51330</name>
</gene>